<evidence type="ECO:0000313" key="3">
    <source>
        <dbReference type="Proteomes" id="UP001596547"/>
    </source>
</evidence>
<accession>A0ABD6AAZ6</accession>
<protein>
    <submittedName>
        <fullName evidence="2">Preprotein translocase subunit TatA</fullName>
    </submittedName>
</protein>
<keyword evidence="1" id="KW-0812">Transmembrane</keyword>
<proteinExistence type="predicted"/>
<feature type="transmembrane region" description="Helical" evidence="1">
    <location>
        <begin position="16"/>
        <end position="41"/>
    </location>
</feature>
<dbReference type="AlphaFoldDB" id="A0ABD6AAZ6"/>
<sequence length="66" mass="7412">MPSLPLFPGVPGGPELFIVLLVFVVPLAFLLVGGAAVVGFLRRRSSDDRVRELERHVEELEREKRE</sequence>
<dbReference type="EMBL" id="JBHTBF010000002">
    <property type="protein sequence ID" value="MFC7317761.1"/>
    <property type="molecule type" value="Genomic_DNA"/>
</dbReference>
<keyword evidence="3" id="KW-1185">Reference proteome</keyword>
<gene>
    <name evidence="2" type="ORF">ACFQPE_13330</name>
</gene>
<dbReference type="Proteomes" id="UP001596547">
    <property type="component" value="Unassembled WGS sequence"/>
</dbReference>
<dbReference type="GeneID" id="79315556"/>
<comment type="caution">
    <text evidence="2">The sequence shown here is derived from an EMBL/GenBank/DDBJ whole genome shotgun (WGS) entry which is preliminary data.</text>
</comment>
<keyword evidence="1" id="KW-0472">Membrane</keyword>
<evidence type="ECO:0000313" key="2">
    <source>
        <dbReference type="EMBL" id="MFC7317761.1"/>
    </source>
</evidence>
<evidence type="ECO:0000256" key="1">
    <source>
        <dbReference type="SAM" id="Phobius"/>
    </source>
</evidence>
<organism evidence="2 3">
    <name type="scientific">Halomarina halobia</name>
    <dbReference type="NCBI Taxonomy" id="3033386"/>
    <lineage>
        <taxon>Archaea</taxon>
        <taxon>Methanobacteriati</taxon>
        <taxon>Methanobacteriota</taxon>
        <taxon>Stenosarchaea group</taxon>
        <taxon>Halobacteria</taxon>
        <taxon>Halobacteriales</taxon>
        <taxon>Natronomonadaceae</taxon>
        <taxon>Halomarina</taxon>
    </lineage>
</organism>
<reference evidence="2 3" key="1">
    <citation type="journal article" date="2019" name="Int. J. Syst. Evol. Microbiol.">
        <title>The Global Catalogue of Microorganisms (GCM) 10K type strain sequencing project: providing services to taxonomists for standard genome sequencing and annotation.</title>
        <authorList>
            <consortium name="The Broad Institute Genomics Platform"/>
            <consortium name="The Broad Institute Genome Sequencing Center for Infectious Disease"/>
            <person name="Wu L."/>
            <person name="Ma J."/>
        </authorList>
    </citation>
    <scope>NUCLEOTIDE SEQUENCE [LARGE SCALE GENOMIC DNA]</scope>
    <source>
        <strain evidence="2 3">PSR21</strain>
    </source>
</reference>
<name>A0ABD6AAZ6_9EURY</name>
<dbReference type="RefSeq" id="WP_276302997.1">
    <property type="nucleotide sequence ID" value="NZ_CP119992.1"/>
</dbReference>
<keyword evidence="1" id="KW-1133">Transmembrane helix</keyword>